<reference evidence="1 2" key="1">
    <citation type="submission" date="2016-10" db="EMBL/GenBank/DDBJ databases">
        <title>The genome sequence of Colletotrichum fioriniae PJ7.</title>
        <authorList>
            <person name="Baroncelli R."/>
        </authorList>
    </citation>
    <scope>NUCLEOTIDE SEQUENCE [LARGE SCALE GENOMIC DNA]</scope>
    <source>
        <strain evidence="1">Col 31</strain>
    </source>
</reference>
<proteinExistence type="predicted"/>
<feature type="non-terminal residue" evidence="1">
    <location>
        <position position="1"/>
    </location>
</feature>
<dbReference type="AlphaFoldDB" id="A0AAI9UFU4"/>
<sequence length="161" mass="17924">AETCPNFVAPGRSLPRSHGSRCGYCTGSHDASLMSQVKLNLNDRLMSPEFVAPIGRHCLITPLVASVTVPNAVMGVHIHNLGPNQANTASSSPGFLVCVALRILMHFERFRSLGSRRQLVSGKRPTGYARKQVSTAKHRLLEFWYCKLSWSVFKQVNTFWR</sequence>
<accession>A0AAI9UFU4</accession>
<evidence type="ECO:0000313" key="2">
    <source>
        <dbReference type="Proteomes" id="UP001239795"/>
    </source>
</evidence>
<evidence type="ECO:0000313" key="1">
    <source>
        <dbReference type="EMBL" id="KAK1455234.1"/>
    </source>
</evidence>
<keyword evidence="2" id="KW-1185">Reference proteome</keyword>
<comment type="caution">
    <text evidence="1">The sequence shown here is derived from an EMBL/GenBank/DDBJ whole genome shotgun (WGS) entry which is preliminary data.</text>
</comment>
<protein>
    <submittedName>
        <fullName evidence="1">Uncharacterized protein</fullName>
    </submittedName>
</protein>
<dbReference type="Proteomes" id="UP001239795">
    <property type="component" value="Unassembled WGS sequence"/>
</dbReference>
<name>A0AAI9UFU4_9PEZI</name>
<organism evidence="1 2">
    <name type="scientific">Colletotrichum melonis</name>
    <dbReference type="NCBI Taxonomy" id="1209925"/>
    <lineage>
        <taxon>Eukaryota</taxon>
        <taxon>Fungi</taxon>
        <taxon>Dikarya</taxon>
        <taxon>Ascomycota</taxon>
        <taxon>Pezizomycotina</taxon>
        <taxon>Sordariomycetes</taxon>
        <taxon>Hypocreomycetidae</taxon>
        <taxon>Glomerellales</taxon>
        <taxon>Glomerellaceae</taxon>
        <taxon>Colletotrichum</taxon>
        <taxon>Colletotrichum acutatum species complex</taxon>
    </lineage>
</organism>
<gene>
    <name evidence="1" type="ORF">CMEL01_03994</name>
</gene>
<dbReference type="EMBL" id="MLGG01000024">
    <property type="protein sequence ID" value="KAK1455234.1"/>
    <property type="molecule type" value="Genomic_DNA"/>
</dbReference>